<name>A0A8R1TTF9_ONCVO</name>
<accession>A0A8R1TTF9</accession>
<protein>
    <submittedName>
        <fullName evidence="1">Uncharacterized protein</fullName>
    </submittedName>
</protein>
<dbReference type="EMBL" id="CMVM020000127">
    <property type="status" value="NOT_ANNOTATED_CDS"/>
    <property type="molecule type" value="Genomic_DNA"/>
</dbReference>
<organism evidence="1 2">
    <name type="scientific">Onchocerca volvulus</name>
    <dbReference type="NCBI Taxonomy" id="6282"/>
    <lineage>
        <taxon>Eukaryota</taxon>
        <taxon>Metazoa</taxon>
        <taxon>Ecdysozoa</taxon>
        <taxon>Nematoda</taxon>
        <taxon>Chromadorea</taxon>
        <taxon>Rhabditida</taxon>
        <taxon>Spirurina</taxon>
        <taxon>Spiruromorpha</taxon>
        <taxon>Filarioidea</taxon>
        <taxon>Onchocercidae</taxon>
        <taxon>Onchocerca</taxon>
    </lineage>
</organism>
<evidence type="ECO:0000313" key="2">
    <source>
        <dbReference type="Proteomes" id="UP000024404"/>
    </source>
</evidence>
<dbReference type="EnsemblMetazoa" id="OVOC4104.1">
    <property type="protein sequence ID" value="OVOC4104.1"/>
    <property type="gene ID" value="WBGene00240913"/>
</dbReference>
<dbReference type="Proteomes" id="UP000024404">
    <property type="component" value="Unassembled WGS sequence"/>
</dbReference>
<evidence type="ECO:0000313" key="1">
    <source>
        <dbReference type="EnsemblMetazoa" id="OVOC4104.1"/>
    </source>
</evidence>
<keyword evidence="2" id="KW-1185">Reference proteome</keyword>
<dbReference type="AlphaFoldDB" id="A0A8R1TTF9"/>
<reference evidence="2" key="1">
    <citation type="submission" date="2013-10" db="EMBL/GenBank/DDBJ databases">
        <title>Genome sequencing of Onchocerca volvulus.</title>
        <authorList>
            <person name="Cotton J."/>
            <person name="Tsai J."/>
            <person name="Stanley E."/>
            <person name="Tracey A."/>
            <person name="Holroyd N."/>
            <person name="Lustigman S."/>
            <person name="Berriman M."/>
        </authorList>
    </citation>
    <scope>NUCLEOTIDE SEQUENCE</scope>
</reference>
<reference evidence="1" key="2">
    <citation type="submission" date="2022-06" db="UniProtKB">
        <authorList>
            <consortium name="EnsemblMetazoa"/>
        </authorList>
    </citation>
    <scope>IDENTIFICATION</scope>
</reference>
<sequence length="52" mass="6277">MHYQKSDINLLILMKCWDKDFYEKGFLEKSGQIFFNSRLASCPHHKCNYFSN</sequence>
<proteinExistence type="predicted"/>